<feature type="transmembrane region" description="Helical" evidence="7">
    <location>
        <begin position="174"/>
        <end position="194"/>
    </location>
</feature>
<feature type="domain" description="Rhodopsin" evidence="8">
    <location>
        <begin position="29"/>
        <end position="270"/>
    </location>
</feature>
<evidence type="ECO:0000256" key="3">
    <source>
        <dbReference type="ARBA" id="ARBA00022989"/>
    </source>
</evidence>
<keyword evidence="2 7" id="KW-0812">Transmembrane</keyword>
<dbReference type="Proteomes" id="UP001278500">
    <property type="component" value="Unassembled WGS sequence"/>
</dbReference>
<evidence type="ECO:0000256" key="1">
    <source>
        <dbReference type="ARBA" id="ARBA00004141"/>
    </source>
</evidence>
<feature type="transmembrane region" description="Helical" evidence="7">
    <location>
        <begin position="206"/>
        <end position="226"/>
    </location>
</feature>
<evidence type="ECO:0000256" key="6">
    <source>
        <dbReference type="SAM" id="MobiDB-lite"/>
    </source>
</evidence>
<dbReference type="RefSeq" id="XP_062678159.1">
    <property type="nucleotide sequence ID" value="XM_062827827.1"/>
</dbReference>
<evidence type="ECO:0000313" key="9">
    <source>
        <dbReference type="EMBL" id="KAK3338799.1"/>
    </source>
</evidence>
<protein>
    <recommendedName>
        <fullName evidence="8">Rhodopsin domain-containing protein</fullName>
    </recommendedName>
</protein>
<feature type="compositionally biased region" description="Polar residues" evidence="6">
    <location>
        <begin position="361"/>
        <end position="375"/>
    </location>
</feature>
<name>A0AAE0J885_9PEZI</name>
<evidence type="ECO:0000256" key="7">
    <source>
        <dbReference type="SAM" id="Phobius"/>
    </source>
</evidence>
<dbReference type="EMBL" id="JAUEPP010000007">
    <property type="protein sequence ID" value="KAK3338799.1"/>
    <property type="molecule type" value="Genomic_DNA"/>
</dbReference>
<proteinExistence type="inferred from homology"/>
<evidence type="ECO:0000256" key="2">
    <source>
        <dbReference type="ARBA" id="ARBA00022692"/>
    </source>
</evidence>
<dbReference type="GeneID" id="87864981"/>
<evidence type="ECO:0000259" key="8">
    <source>
        <dbReference type="Pfam" id="PF20684"/>
    </source>
</evidence>
<organism evidence="9 10">
    <name type="scientific">Neurospora tetraspora</name>
    <dbReference type="NCBI Taxonomy" id="94610"/>
    <lineage>
        <taxon>Eukaryota</taxon>
        <taxon>Fungi</taxon>
        <taxon>Dikarya</taxon>
        <taxon>Ascomycota</taxon>
        <taxon>Pezizomycotina</taxon>
        <taxon>Sordariomycetes</taxon>
        <taxon>Sordariomycetidae</taxon>
        <taxon>Sordariales</taxon>
        <taxon>Sordariaceae</taxon>
        <taxon>Neurospora</taxon>
    </lineage>
</organism>
<evidence type="ECO:0000256" key="4">
    <source>
        <dbReference type="ARBA" id="ARBA00023136"/>
    </source>
</evidence>
<evidence type="ECO:0000256" key="5">
    <source>
        <dbReference type="ARBA" id="ARBA00038359"/>
    </source>
</evidence>
<feature type="transmembrane region" description="Helical" evidence="7">
    <location>
        <begin position="95"/>
        <end position="115"/>
    </location>
</feature>
<keyword evidence="3 7" id="KW-1133">Transmembrane helix</keyword>
<feature type="compositionally biased region" description="Low complexity" evidence="6">
    <location>
        <begin position="391"/>
        <end position="400"/>
    </location>
</feature>
<reference evidence="9" key="2">
    <citation type="submission" date="2023-06" db="EMBL/GenBank/DDBJ databases">
        <authorList>
            <consortium name="Lawrence Berkeley National Laboratory"/>
            <person name="Haridas S."/>
            <person name="Hensen N."/>
            <person name="Bonometti L."/>
            <person name="Westerberg I."/>
            <person name="Brannstrom I.O."/>
            <person name="Guillou S."/>
            <person name="Cros-Aarteil S."/>
            <person name="Calhoun S."/>
            <person name="Kuo A."/>
            <person name="Mondo S."/>
            <person name="Pangilinan J."/>
            <person name="Riley R."/>
            <person name="Labutti K."/>
            <person name="Andreopoulos B."/>
            <person name="Lipzen A."/>
            <person name="Chen C."/>
            <person name="Yanf M."/>
            <person name="Daum C."/>
            <person name="Ng V."/>
            <person name="Clum A."/>
            <person name="Steindorff A."/>
            <person name="Ohm R."/>
            <person name="Martin F."/>
            <person name="Silar P."/>
            <person name="Natvig D."/>
            <person name="Lalanne C."/>
            <person name="Gautier V."/>
            <person name="Ament-Velasquez S.L."/>
            <person name="Kruys A."/>
            <person name="Hutchinson M.I."/>
            <person name="Powell A.J."/>
            <person name="Barry K."/>
            <person name="Miller A.N."/>
            <person name="Grigoriev I.V."/>
            <person name="Debuchy R."/>
            <person name="Gladieux P."/>
            <person name="Thoren M.H."/>
            <person name="Johannesson H."/>
        </authorList>
    </citation>
    <scope>NUCLEOTIDE SEQUENCE</scope>
    <source>
        <strain evidence="9">CBS 560.94</strain>
    </source>
</reference>
<comment type="subcellular location">
    <subcellularLocation>
        <location evidence="1">Membrane</location>
        <topology evidence="1">Multi-pass membrane protein</topology>
    </subcellularLocation>
</comment>
<gene>
    <name evidence="9" type="ORF">B0H65DRAFT_499535</name>
</gene>
<feature type="transmembrane region" description="Helical" evidence="7">
    <location>
        <begin position="45"/>
        <end position="64"/>
    </location>
</feature>
<sequence length="400" mass="43013">MTVPVAGRGPAVAGVAGFFVALATITVVLRCYCRVIVVKQFGLDDWFTLISWILFVFYCTFSIAGTHHGTGQHVTDLPPAEVPIGLKWWWSCEPVYVLSNMSLKASIGVMLLRIAVSRAHKVIIWTTVGILEICGLGYFLLFVMQCLPSEYFWTRFTGGSGSCLNPSIVVDATYAYSAVTCATDWILGLLPISLVWDLQMTRRTKLMVAGILALGAIASTATIVRIPYVKDLSNQADFLWATVDVAIWSTAETGIGLTASSIATLRPLLRMFSTGSKLSGGSSSQGGTNGWPATGTNGYIRSRTPRTGAQEEFGLRNDVGKNRGVTTLVEAGGDVERGQGGKGVRRSMSGHRRDSGGPLTSDPNWNSSETKLTDISSEDGHQGSWPTGIKTTTVTRTVVE</sequence>
<keyword evidence="10" id="KW-1185">Reference proteome</keyword>
<dbReference type="InterPro" id="IPR052337">
    <property type="entry name" value="SAT4-like"/>
</dbReference>
<feature type="transmembrane region" description="Helical" evidence="7">
    <location>
        <begin position="12"/>
        <end position="33"/>
    </location>
</feature>
<comment type="caution">
    <text evidence="9">The sequence shown here is derived from an EMBL/GenBank/DDBJ whole genome shotgun (WGS) entry which is preliminary data.</text>
</comment>
<reference evidence="9" key="1">
    <citation type="journal article" date="2023" name="Mol. Phylogenet. Evol.">
        <title>Genome-scale phylogeny and comparative genomics of the fungal order Sordariales.</title>
        <authorList>
            <person name="Hensen N."/>
            <person name="Bonometti L."/>
            <person name="Westerberg I."/>
            <person name="Brannstrom I.O."/>
            <person name="Guillou S."/>
            <person name="Cros-Aarteil S."/>
            <person name="Calhoun S."/>
            <person name="Haridas S."/>
            <person name="Kuo A."/>
            <person name="Mondo S."/>
            <person name="Pangilinan J."/>
            <person name="Riley R."/>
            <person name="LaButti K."/>
            <person name="Andreopoulos B."/>
            <person name="Lipzen A."/>
            <person name="Chen C."/>
            <person name="Yan M."/>
            <person name="Daum C."/>
            <person name="Ng V."/>
            <person name="Clum A."/>
            <person name="Steindorff A."/>
            <person name="Ohm R.A."/>
            <person name="Martin F."/>
            <person name="Silar P."/>
            <person name="Natvig D.O."/>
            <person name="Lalanne C."/>
            <person name="Gautier V."/>
            <person name="Ament-Velasquez S.L."/>
            <person name="Kruys A."/>
            <person name="Hutchinson M.I."/>
            <person name="Powell A.J."/>
            <person name="Barry K."/>
            <person name="Miller A.N."/>
            <person name="Grigoriev I.V."/>
            <person name="Debuchy R."/>
            <person name="Gladieux P."/>
            <person name="Hiltunen Thoren M."/>
            <person name="Johannesson H."/>
        </authorList>
    </citation>
    <scope>NUCLEOTIDE SEQUENCE</scope>
    <source>
        <strain evidence="9">CBS 560.94</strain>
    </source>
</reference>
<dbReference type="AlphaFoldDB" id="A0AAE0J885"/>
<feature type="region of interest" description="Disordered" evidence="6">
    <location>
        <begin position="332"/>
        <end position="400"/>
    </location>
</feature>
<dbReference type="Pfam" id="PF20684">
    <property type="entry name" value="Fung_rhodopsin"/>
    <property type="match status" value="1"/>
</dbReference>
<dbReference type="PANTHER" id="PTHR33048">
    <property type="entry name" value="PTH11-LIKE INTEGRAL MEMBRANE PROTEIN (AFU_ORTHOLOGUE AFUA_5G11245)"/>
    <property type="match status" value="1"/>
</dbReference>
<dbReference type="PANTHER" id="PTHR33048:SF96">
    <property type="entry name" value="INTEGRAL MEMBRANE PROTEIN"/>
    <property type="match status" value="1"/>
</dbReference>
<accession>A0AAE0J885</accession>
<keyword evidence="4 7" id="KW-0472">Membrane</keyword>
<evidence type="ECO:0000313" key="10">
    <source>
        <dbReference type="Proteomes" id="UP001278500"/>
    </source>
</evidence>
<feature type="transmembrane region" description="Helical" evidence="7">
    <location>
        <begin position="122"/>
        <end position="144"/>
    </location>
</feature>
<feature type="region of interest" description="Disordered" evidence="6">
    <location>
        <begin position="277"/>
        <end position="303"/>
    </location>
</feature>
<dbReference type="GO" id="GO:0016020">
    <property type="term" value="C:membrane"/>
    <property type="evidence" value="ECO:0007669"/>
    <property type="project" value="UniProtKB-SubCell"/>
</dbReference>
<dbReference type="InterPro" id="IPR049326">
    <property type="entry name" value="Rhodopsin_dom_fungi"/>
</dbReference>
<comment type="similarity">
    <text evidence="5">Belongs to the SAT4 family.</text>
</comment>